<name>A0A8C0XNW5_CASCN</name>
<evidence type="ECO:0000313" key="1">
    <source>
        <dbReference type="Ensembl" id="ENSCCNP00000026171.1"/>
    </source>
</evidence>
<protein>
    <submittedName>
        <fullName evidence="1">Uncharacterized protein</fullName>
    </submittedName>
</protein>
<organism evidence="1">
    <name type="scientific">Castor canadensis</name>
    <name type="common">American beaver</name>
    <dbReference type="NCBI Taxonomy" id="51338"/>
    <lineage>
        <taxon>Eukaryota</taxon>
        <taxon>Metazoa</taxon>
        <taxon>Chordata</taxon>
        <taxon>Craniata</taxon>
        <taxon>Vertebrata</taxon>
        <taxon>Euteleostomi</taxon>
        <taxon>Mammalia</taxon>
        <taxon>Eutheria</taxon>
        <taxon>Euarchontoglires</taxon>
        <taxon>Glires</taxon>
        <taxon>Rodentia</taxon>
        <taxon>Castorimorpha</taxon>
        <taxon>Castoridae</taxon>
        <taxon>Castor</taxon>
    </lineage>
</organism>
<accession>A0A8C0XNW5</accession>
<dbReference type="Ensembl" id="ENSCCNT00000033206.1">
    <property type="protein sequence ID" value="ENSCCNP00000026171.1"/>
    <property type="gene ID" value="ENSCCNG00000025429.1"/>
</dbReference>
<reference evidence="1" key="1">
    <citation type="submission" date="2023-09" db="UniProtKB">
        <authorList>
            <consortium name="Ensembl"/>
        </authorList>
    </citation>
    <scope>IDENTIFICATION</scope>
</reference>
<dbReference type="AlphaFoldDB" id="A0A8C0XNW5"/>
<sequence>GSSVGPQKPPGPPTPTGPHLWTFIAEYGRRPFCSAATPLVAHQRRSSFRPCFSPVSWSFLQDKLVDHDRRTFYLSPFLPHTTLGESPGLERKG</sequence>
<proteinExistence type="predicted"/>